<feature type="compositionally biased region" description="Polar residues" evidence="23">
    <location>
        <begin position="245"/>
        <end position="267"/>
    </location>
</feature>
<evidence type="ECO:0000256" key="10">
    <source>
        <dbReference type="ARBA" id="ARBA00022763"/>
    </source>
</evidence>
<dbReference type="Pfam" id="PF10557">
    <property type="entry name" value="Cullin_Nedd8"/>
    <property type="match status" value="1"/>
</dbReference>
<dbReference type="GO" id="GO:0006357">
    <property type="term" value="P:regulation of transcription by RNA polymerase II"/>
    <property type="evidence" value="ECO:0007669"/>
    <property type="project" value="UniProtKB-ARBA"/>
</dbReference>
<dbReference type="GO" id="GO:0003677">
    <property type="term" value="F:DNA binding"/>
    <property type="evidence" value="ECO:0007669"/>
    <property type="project" value="UniProtKB-KW"/>
</dbReference>
<dbReference type="InterPro" id="IPR036317">
    <property type="entry name" value="Cullin_homology_sf"/>
</dbReference>
<dbReference type="FunFam" id="1.20.1310.10:FF:000008">
    <property type="entry name" value="Cullin 4B"/>
    <property type="match status" value="1"/>
</dbReference>
<dbReference type="InterPro" id="IPR059120">
    <property type="entry name" value="Cullin-like_AB"/>
</dbReference>
<dbReference type="SUPFAM" id="SSF46785">
    <property type="entry name" value="Winged helix' DNA-binding domain"/>
    <property type="match status" value="1"/>
</dbReference>
<dbReference type="SUPFAM" id="SSF52799">
    <property type="entry name" value="(Phosphotyrosine protein) phosphatases II"/>
    <property type="match status" value="1"/>
</dbReference>
<dbReference type="FunFam" id="2.60.200.10:FF:000002">
    <property type="entry name" value="Mothers against decapentaplegic homolog"/>
    <property type="match status" value="1"/>
</dbReference>
<dbReference type="SMART" id="SM00182">
    <property type="entry name" value="CULLIN"/>
    <property type="match status" value="1"/>
</dbReference>
<dbReference type="InterPro" id="IPR036388">
    <property type="entry name" value="WH-like_DNA-bd_sf"/>
</dbReference>
<dbReference type="GO" id="GO:0005737">
    <property type="term" value="C:cytoplasm"/>
    <property type="evidence" value="ECO:0007669"/>
    <property type="project" value="UniProtKB-SubCell"/>
</dbReference>
<feature type="domain" description="MH1" evidence="25">
    <location>
        <begin position="17"/>
        <end position="141"/>
    </location>
</feature>
<dbReference type="GO" id="GO:0031465">
    <property type="term" value="C:Cul4B-RING E3 ubiquitin ligase complex"/>
    <property type="evidence" value="ECO:0007669"/>
    <property type="project" value="UniProtKB-ARBA"/>
</dbReference>
<dbReference type="InterPro" id="IPR016159">
    <property type="entry name" value="Cullin_repeat-like_dom_sf"/>
</dbReference>
<dbReference type="Proteomes" id="UP000719412">
    <property type="component" value="Unassembled WGS sequence"/>
</dbReference>
<evidence type="ECO:0000313" key="28">
    <source>
        <dbReference type="Proteomes" id="UP000719412"/>
    </source>
</evidence>
<dbReference type="GO" id="GO:0031625">
    <property type="term" value="F:ubiquitin protein ligase binding"/>
    <property type="evidence" value="ECO:0007669"/>
    <property type="project" value="InterPro"/>
</dbReference>
<dbReference type="Pfam" id="PF00888">
    <property type="entry name" value="Cullin"/>
    <property type="match status" value="1"/>
</dbReference>
<dbReference type="InterPro" id="IPR036390">
    <property type="entry name" value="WH_DNA-bd_sf"/>
</dbReference>
<keyword evidence="11" id="KW-0833">Ubl conjugation pathway</keyword>
<dbReference type="EMBL" id="JABDTM020022039">
    <property type="protein sequence ID" value="KAH0816118.1"/>
    <property type="molecule type" value="Genomic_DNA"/>
</dbReference>
<dbReference type="SMART" id="SM00524">
    <property type="entry name" value="DWB"/>
    <property type="match status" value="1"/>
</dbReference>
<proteinExistence type="inferred from homology"/>
<dbReference type="GO" id="GO:0045893">
    <property type="term" value="P:positive regulation of DNA-templated transcription"/>
    <property type="evidence" value="ECO:0007669"/>
    <property type="project" value="UniProtKB-ARBA"/>
</dbReference>
<dbReference type="FunFam" id="1.20.1310.10:FF:000004">
    <property type="entry name" value="Cullin 4B"/>
    <property type="match status" value="1"/>
</dbReference>
<dbReference type="PROSITE" id="PS51075">
    <property type="entry name" value="MH1"/>
    <property type="match status" value="1"/>
</dbReference>
<dbReference type="GO" id="GO:0005667">
    <property type="term" value="C:transcription regulator complex"/>
    <property type="evidence" value="ECO:0007669"/>
    <property type="project" value="InterPro"/>
</dbReference>
<keyword evidence="18" id="KW-0539">Nucleus</keyword>
<dbReference type="SUPFAM" id="SSF49879">
    <property type="entry name" value="SMAD/FHA domain"/>
    <property type="match status" value="1"/>
</dbReference>
<dbReference type="SMART" id="SM00523">
    <property type="entry name" value="DWA"/>
    <property type="match status" value="1"/>
</dbReference>
<keyword evidence="9" id="KW-0479">Metal-binding</keyword>
<dbReference type="SUPFAM" id="SSF74788">
    <property type="entry name" value="Cullin repeat-like"/>
    <property type="match status" value="1"/>
</dbReference>
<feature type="compositionally biased region" description="Polar residues" evidence="23">
    <location>
        <begin position="1033"/>
        <end position="1051"/>
    </location>
</feature>
<comment type="caution">
    <text evidence="27">The sequence shown here is derived from an EMBL/GenBank/DDBJ whole genome shotgun (WGS) entry which is preliminary data.</text>
</comment>
<keyword evidence="15" id="KW-0238">DNA-binding</keyword>
<dbReference type="CDD" id="cd10492">
    <property type="entry name" value="MH1_SMAD_4"/>
    <property type="match status" value="1"/>
</dbReference>
<dbReference type="InterPro" id="IPR013019">
    <property type="entry name" value="MAD_homology_MH1"/>
</dbReference>
<protein>
    <recommendedName>
        <fullName evidence="20">Cullin-4B</fullName>
    </recommendedName>
</protein>
<keyword evidence="12" id="KW-0862">Zinc</keyword>
<dbReference type="GO" id="GO:0046872">
    <property type="term" value="F:metal ion binding"/>
    <property type="evidence" value="ECO:0007669"/>
    <property type="project" value="UniProtKB-KW"/>
</dbReference>
<dbReference type="Pfam" id="PF26557">
    <property type="entry name" value="Cullin_AB"/>
    <property type="match status" value="1"/>
</dbReference>
<dbReference type="Gene3D" id="3.30.230.130">
    <property type="entry name" value="Cullin, Chain C, Domain 2"/>
    <property type="match status" value="1"/>
</dbReference>
<evidence type="ECO:0000256" key="21">
    <source>
        <dbReference type="PROSITE-ProRule" id="PRU00330"/>
    </source>
</evidence>
<feature type="domain" description="Cullin family profile" evidence="24">
    <location>
        <begin position="1539"/>
        <end position="1768"/>
    </location>
</feature>
<dbReference type="GO" id="GO:0050793">
    <property type="term" value="P:regulation of developmental process"/>
    <property type="evidence" value="ECO:0007669"/>
    <property type="project" value="UniProtKB-ARBA"/>
</dbReference>
<dbReference type="PROSITE" id="PS51076">
    <property type="entry name" value="MH2"/>
    <property type="match status" value="1"/>
</dbReference>
<evidence type="ECO:0000256" key="6">
    <source>
        <dbReference type="ARBA" id="ARBA00022490"/>
    </source>
</evidence>
<dbReference type="PROSITE" id="PS50069">
    <property type="entry name" value="CULLIN_2"/>
    <property type="match status" value="1"/>
</dbReference>
<comment type="pathway">
    <text evidence="3">Protein modification; protein ubiquitination.</text>
</comment>
<evidence type="ECO:0000256" key="22">
    <source>
        <dbReference type="RuleBase" id="RU003829"/>
    </source>
</evidence>
<dbReference type="Gene3D" id="3.90.190.10">
    <property type="entry name" value="Protein tyrosine phosphatase superfamily"/>
    <property type="match status" value="1"/>
</dbReference>
<accession>A0A8J6HKT3</accession>
<dbReference type="Pfam" id="PF03165">
    <property type="entry name" value="MH1"/>
    <property type="match status" value="1"/>
</dbReference>
<evidence type="ECO:0000256" key="15">
    <source>
        <dbReference type="ARBA" id="ARBA00023125"/>
    </source>
</evidence>
<evidence type="ECO:0000256" key="16">
    <source>
        <dbReference type="ARBA" id="ARBA00023163"/>
    </source>
</evidence>
<evidence type="ECO:0000256" key="19">
    <source>
        <dbReference type="ARBA" id="ARBA00023306"/>
    </source>
</evidence>
<evidence type="ECO:0000256" key="20">
    <source>
        <dbReference type="ARBA" id="ARBA00068305"/>
    </source>
</evidence>
<dbReference type="InterPro" id="IPR016157">
    <property type="entry name" value="Cullin_CS"/>
</dbReference>
<feature type="region of interest" description="Disordered" evidence="23">
    <location>
        <begin position="999"/>
        <end position="1018"/>
    </location>
</feature>
<dbReference type="GO" id="GO:0005634">
    <property type="term" value="C:nucleus"/>
    <property type="evidence" value="ECO:0007669"/>
    <property type="project" value="UniProtKB-SubCell"/>
</dbReference>
<keyword evidence="28" id="KW-1185">Reference proteome</keyword>
<dbReference type="InterPro" id="IPR008984">
    <property type="entry name" value="SMAD_FHA_dom_sf"/>
</dbReference>
<dbReference type="SUPFAM" id="SSF75632">
    <property type="entry name" value="Cullin homology domain"/>
    <property type="match status" value="1"/>
</dbReference>
<evidence type="ECO:0000256" key="5">
    <source>
        <dbReference type="ARBA" id="ARBA00006019"/>
    </source>
</evidence>
<dbReference type="PROSITE" id="PS01256">
    <property type="entry name" value="CULLIN_1"/>
    <property type="match status" value="1"/>
</dbReference>
<dbReference type="FunFam" id="3.30.230.130:FF:000001">
    <property type="entry name" value="Cullin 4A"/>
    <property type="match status" value="1"/>
</dbReference>
<dbReference type="InterPro" id="IPR017855">
    <property type="entry name" value="SMAD-like_dom_sf"/>
</dbReference>
<keyword evidence="17" id="KW-0234">DNA repair</keyword>
<dbReference type="SMART" id="SM00884">
    <property type="entry name" value="Cullin_Nedd8"/>
    <property type="match status" value="1"/>
</dbReference>
<dbReference type="PROSITE" id="PS00383">
    <property type="entry name" value="TYR_PHOSPHATASE_1"/>
    <property type="match status" value="1"/>
</dbReference>
<dbReference type="GO" id="GO:0016567">
    <property type="term" value="P:protein ubiquitination"/>
    <property type="evidence" value="ECO:0007669"/>
    <property type="project" value="UniProtKB-ARBA"/>
</dbReference>
<dbReference type="InterPro" id="IPR019559">
    <property type="entry name" value="Cullin_neddylation_domain"/>
</dbReference>
<keyword evidence="6" id="KW-0963">Cytoplasm</keyword>
<gene>
    <name evidence="27" type="ORF">GEV33_006674</name>
</gene>
<organism evidence="27 28">
    <name type="scientific">Tenebrio molitor</name>
    <name type="common">Yellow mealworm beetle</name>
    <dbReference type="NCBI Taxonomy" id="7067"/>
    <lineage>
        <taxon>Eukaryota</taxon>
        <taxon>Metazoa</taxon>
        <taxon>Ecdysozoa</taxon>
        <taxon>Arthropoda</taxon>
        <taxon>Hexapoda</taxon>
        <taxon>Insecta</taxon>
        <taxon>Pterygota</taxon>
        <taxon>Neoptera</taxon>
        <taxon>Endopterygota</taxon>
        <taxon>Coleoptera</taxon>
        <taxon>Polyphaga</taxon>
        <taxon>Cucujiformia</taxon>
        <taxon>Tenebrionidae</taxon>
        <taxon>Tenebrio</taxon>
    </lineage>
</organism>
<dbReference type="CDD" id="cd10498">
    <property type="entry name" value="MH2_SMAD_4"/>
    <property type="match status" value="1"/>
</dbReference>
<keyword evidence="10" id="KW-0227">DNA damage</keyword>
<dbReference type="InterPro" id="IPR045093">
    <property type="entry name" value="Cullin"/>
</dbReference>
<evidence type="ECO:0000256" key="2">
    <source>
        <dbReference type="ARBA" id="ARBA00004496"/>
    </source>
</evidence>
<dbReference type="InterPro" id="IPR029021">
    <property type="entry name" value="Prot-tyrosine_phosphatase-like"/>
</dbReference>
<dbReference type="Gene3D" id="2.60.200.10">
    <property type="match status" value="1"/>
</dbReference>
<dbReference type="InterPro" id="IPR001373">
    <property type="entry name" value="Cullin_N"/>
</dbReference>
<evidence type="ECO:0000259" key="25">
    <source>
        <dbReference type="PROSITE" id="PS51075"/>
    </source>
</evidence>
<evidence type="ECO:0000256" key="8">
    <source>
        <dbReference type="ARBA" id="ARBA00022553"/>
    </source>
</evidence>
<comment type="similarity">
    <text evidence="4">Belongs to the dwarfin/SMAD family.</text>
</comment>
<dbReference type="InterPro" id="IPR001132">
    <property type="entry name" value="SMAD_dom_Dwarfin-type"/>
</dbReference>
<dbReference type="GO" id="GO:0031464">
    <property type="term" value="C:Cul4A-RING E3 ubiquitin ligase complex"/>
    <property type="evidence" value="ECO:0007669"/>
    <property type="project" value="UniProtKB-ARBA"/>
</dbReference>
<evidence type="ECO:0000256" key="23">
    <source>
        <dbReference type="SAM" id="MobiDB-lite"/>
    </source>
</evidence>
<dbReference type="GO" id="GO:0040024">
    <property type="term" value="P:dauer larval development"/>
    <property type="evidence" value="ECO:0007669"/>
    <property type="project" value="UniProtKB-ARBA"/>
</dbReference>
<evidence type="ECO:0000256" key="1">
    <source>
        <dbReference type="ARBA" id="ARBA00004123"/>
    </source>
</evidence>
<keyword evidence="16" id="KW-0804">Transcription</keyword>
<evidence type="ECO:0000313" key="27">
    <source>
        <dbReference type="EMBL" id="KAH0816118.1"/>
    </source>
</evidence>
<evidence type="ECO:0000256" key="13">
    <source>
        <dbReference type="ARBA" id="ARBA00022843"/>
    </source>
</evidence>
<comment type="subcellular location">
    <subcellularLocation>
        <location evidence="2">Cytoplasm</location>
    </subcellularLocation>
    <subcellularLocation>
        <location evidence="1">Nucleus</location>
    </subcellularLocation>
</comment>
<dbReference type="PANTHER" id="PTHR11932">
    <property type="entry name" value="CULLIN"/>
    <property type="match status" value="1"/>
</dbReference>
<dbReference type="SUPFAM" id="SSF56366">
    <property type="entry name" value="SMAD MH1 domain"/>
    <property type="match status" value="1"/>
</dbReference>
<evidence type="ECO:0000256" key="17">
    <source>
        <dbReference type="ARBA" id="ARBA00023204"/>
    </source>
</evidence>
<evidence type="ECO:0000256" key="11">
    <source>
        <dbReference type="ARBA" id="ARBA00022786"/>
    </source>
</evidence>
<evidence type="ECO:0000256" key="9">
    <source>
        <dbReference type="ARBA" id="ARBA00022723"/>
    </source>
</evidence>
<dbReference type="FunFam" id="1.20.1310.10:FF:000003">
    <property type="entry name" value="Cullin 4A"/>
    <property type="match status" value="1"/>
</dbReference>
<feature type="region of interest" description="Disordered" evidence="23">
    <location>
        <begin position="1032"/>
        <end position="1051"/>
    </location>
</feature>
<dbReference type="FunFam" id="1.20.1310.10:FF:000059">
    <property type="entry name" value="Cullin-4B"/>
    <property type="match status" value="1"/>
</dbReference>
<dbReference type="Gene3D" id="1.20.1310.10">
    <property type="entry name" value="Cullin Repeats"/>
    <property type="match status" value="4"/>
</dbReference>
<reference evidence="27" key="2">
    <citation type="submission" date="2021-08" db="EMBL/GenBank/DDBJ databases">
        <authorList>
            <person name="Eriksson T."/>
        </authorList>
    </citation>
    <scope>NUCLEOTIDE SEQUENCE</scope>
    <source>
        <strain evidence="27">Stoneville</strain>
        <tissue evidence="27">Whole head</tissue>
    </source>
</reference>
<keyword evidence="7" id="KW-1017">Isopeptide bond</keyword>
<evidence type="ECO:0000256" key="3">
    <source>
        <dbReference type="ARBA" id="ARBA00004906"/>
    </source>
</evidence>
<dbReference type="InterPro" id="IPR003619">
    <property type="entry name" value="MAD_homology1_Dwarfin-type"/>
</dbReference>
<evidence type="ECO:0000256" key="14">
    <source>
        <dbReference type="ARBA" id="ARBA00023015"/>
    </source>
</evidence>
<evidence type="ECO:0000256" key="12">
    <source>
        <dbReference type="ARBA" id="ARBA00022833"/>
    </source>
</evidence>
<dbReference type="InterPro" id="IPR016158">
    <property type="entry name" value="Cullin_homology"/>
</dbReference>
<dbReference type="GO" id="GO:0042254">
    <property type="term" value="P:ribosome biogenesis"/>
    <property type="evidence" value="ECO:0007669"/>
    <property type="project" value="UniProtKB-ARBA"/>
</dbReference>
<dbReference type="Gene3D" id="3.90.520.10">
    <property type="entry name" value="SMAD MH1 domain"/>
    <property type="match status" value="1"/>
</dbReference>
<keyword evidence="8" id="KW-0597">Phosphoprotein</keyword>
<sequence>MSGLATTAPSSADACLSIVHSLMCHRQGGESEGFAKRAIESLVKKLKEKRDELDSLITAITTSGAHPSKCVTIQRTLDGRLQVAGRKGFPHVIYARIWRWPDLHKNELKHVKYCQFAFDLKCDSVCVNPYHYERVVSPGIDLSGLTLQSGTARLVKDEYTAGPVPSGSMDVDGEIGIGVSQTIQHHPPQQNFTLSGLQVPSTSQNQVPTSTQSSGGSVASQTHTQYYNSSQSGVDRPTPPLPQNIGASSNPPVSLQQNGFTNSTHTTPAQAVVNNNSAGVTASQPAATMGQSFTGAGGTWTGSNTLTYTQSMQPPDNRTHHSTYWNNQLSNDVNIAGLLSTQPAPEYWCSVAYFELDTQVGETFKVPSSCPNVTIDGYVDPSGGNRFCLGALSNVHRTDQSERARLHIGKGVQLDLRGEGDVWLRCLSDHSVFVQSYYLDREAGRQPGDAVHKIYPSAYIKVFDLRQCHHQMTTQAATAQAAAAAQAAAVAGHIPGPHSVGGIAPAISLSAATGIGVDDLRRLCILRLSFVKGWGPDYPRQSIKETPCWVEIHLHRALQLLDEKEKKMSSNNSDNDLAPGLNNTFQDSPSQLQFDVFETTAENDADFDKISWPEDPGPSDEQIRSMLGYFLQKTYNANELDPRAEAALDFCQQVLEKEYDVFKVDNKCGRLSHYYPVTIPFILGEIGAPESERKISPQGLVEIVNTACLARCRGRFPVPVIMYNNNFICRSSTVATDTEMFVRNTWNAINNRFESNENGDDDNTARNPRLRKSSTEIQGADVVLLQKLNVTTIVDLMVENRKIKFGLPVTSSEKVHSNAEYCSNFKLQSMPFPGCEFFKKFYDNSFTGQGLYFDWPTSMCDAPLSIIKSPVRDFLNIRWEDYKKWDIVQITQNYLKFIIGSLRESGGILIHCISGWDRTPLFICLIRLSLWADGVIHKNLSPKEMLYFTLAYDWMLFGHNFPDRISKNEHILLFCFYSLKHIFEDEFSVFNLAPPEQQNTDIKKENVEGPPSLNEDAGTFEMSKANDAIPTEFESSQKNDNSQDSMDSSENLSNFDVSKVSEPININPVPNSVSSTGSWINVNYAASVEESISQTSSDGLNSQTTVNLRHVNNFEDRSPLKRLEEPQVSTKKLRLEIEIDENMSDNSPDRNRRANFSNVNGVNRNLNIHSVKPTTKKLIIKNFKSEPKLPADYHETTWEKLSSAVIAIQQSKPNEYLLEELYQAVGNMCSHKMAQTLYNRLFNLIETHVCSNIEKFINEPMDRILFLKKMNNTWQSHCNQMIMIRSIFLCLDRTYVLQNPNISSIWDMGLDLFRKYFMIHTLVETRVVEGLLMLIEKERQGDKVDRSLLKSLLRMLTDLQIYNKSFEQKFLHSTERLYAAEGQRLMQELEVPEFLAHVDKRIHEENERVLHYLDSSTKYQLIHTVEKQLLSEHVNNILQKGLDNLLEGNRIHDLSLLYQLFSRVRNGLHELCHAFNAFIKKQGRTIVIDPEKDKTMVQELLDFKDAMDNIVASCFKKNEMFGNSLKEAFEHFINQRTNKPAELIAKFVDSKLRAGNKEATEEELERLLDKIMVLFRFIHGKDVFEAFYKKDLAKRLLVGKSASVDAEKSMLSKLKQECGGGFTSKLEGMFKDMELSKDINVAFKQHLNINTPELIPLDMTVNILTMGYWPTYVPMDVTLPAQMVKFQDIFKDFYLSKHNGRKLQWQPTLGHCVLRARFKTGQKELVVSLFQTLVILLFNESDEHNFEYIKAATNIEDGELRRTLQSLACGKARVLNKIPKGREIEDNDRFRFNNEFINKLFRIKINQIQMKETTEEQKATEERVFQDRQYQIDAAIVRIMKMRKTLSHNLLISELLGQLKFPVKPSDLKKRIESLIDRDYMERDKDNSNQYNYVA</sequence>
<dbReference type="Gene3D" id="1.10.10.10">
    <property type="entry name" value="Winged helix-like DNA-binding domain superfamily/Winged helix DNA-binding domain"/>
    <property type="match status" value="1"/>
</dbReference>
<dbReference type="InterPro" id="IPR016130">
    <property type="entry name" value="Tyr_Pase_AS"/>
</dbReference>
<keyword evidence="14" id="KW-0805">Transcription regulation</keyword>
<feature type="region of interest" description="Disordered" evidence="23">
    <location>
        <begin position="186"/>
        <end position="267"/>
    </location>
</feature>
<dbReference type="FunFam" id="1.10.10.10:FF:000050">
    <property type="entry name" value="Cullin 4B"/>
    <property type="match status" value="1"/>
</dbReference>
<dbReference type="GO" id="GO:0006511">
    <property type="term" value="P:ubiquitin-dependent protein catabolic process"/>
    <property type="evidence" value="ECO:0007669"/>
    <property type="project" value="InterPro"/>
</dbReference>
<evidence type="ECO:0000259" key="24">
    <source>
        <dbReference type="PROSITE" id="PS50069"/>
    </source>
</evidence>
<keyword evidence="13" id="KW-0832">Ubl conjugation</keyword>
<evidence type="ECO:0000256" key="7">
    <source>
        <dbReference type="ARBA" id="ARBA00022499"/>
    </source>
</evidence>
<feature type="domain" description="MH2" evidence="26">
    <location>
        <begin position="348"/>
        <end position="575"/>
    </location>
</feature>
<name>A0A8J6HKT3_TENMO</name>
<feature type="compositionally biased region" description="Polar residues" evidence="23">
    <location>
        <begin position="186"/>
        <end position="233"/>
    </location>
</feature>
<comment type="similarity">
    <text evidence="5 21 22">Belongs to the cullin family.</text>
</comment>
<evidence type="ECO:0000256" key="18">
    <source>
        <dbReference type="ARBA" id="ARBA00023242"/>
    </source>
</evidence>
<dbReference type="InterPro" id="IPR036578">
    <property type="entry name" value="SMAD_MH1_sf"/>
</dbReference>
<dbReference type="Pfam" id="PF03166">
    <property type="entry name" value="MH2"/>
    <property type="match status" value="1"/>
</dbReference>
<keyword evidence="19" id="KW-0131">Cell cycle</keyword>
<dbReference type="GO" id="GO:0006281">
    <property type="term" value="P:DNA repair"/>
    <property type="evidence" value="ECO:0007669"/>
    <property type="project" value="UniProtKB-KW"/>
</dbReference>
<reference evidence="27" key="1">
    <citation type="journal article" date="2020" name="J Insects Food Feed">
        <title>The yellow mealworm (Tenebrio molitor) genome: a resource for the emerging insects as food and feed industry.</title>
        <authorList>
            <person name="Eriksson T."/>
            <person name="Andere A."/>
            <person name="Kelstrup H."/>
            <person name="Emery V."/>
            <person name="Picard C."/>
        </authorList>
    </citation>
    <scope>NUCLEOTIDE SEQUENCE</scope>
    <source>
        <strain evidence="27">Stoneville</strain>
        <tissue evidence="27">Whole head</tissue>
    </source>
</reference>
<evidence type="ECO:0000256" key="4">
    <source>
        <dbReference type="ARBA" id="ARBA00005545"/>
    </source>
</evidence>
<dbReference type="GO" id="GO:0051239">
    <property type="term" value="P:regulation of multicellular organismal process"/>
    <property type="evidence" value="ECO:0007669"/>
    <property type="project" value="UniProtKB-ARBA"/>
</dbReference>
<evidence type="ECO:0000259" key="26">
    <source>
        <dbReference type="PROSITE" id="PS51076"/>
    </source>
</evidence>
<dbReference type="FunFam" id="3.90.520.10:FF:000002">
    <property type="entry name" value="Mothers against decapentaplegic homolog"/>
    <property type="match status" value="1"/>
</dbReference>